<protein>
    <submittedName>
        <fullName evidence="1">Uncharacterized protein</fullName>
    </submittedName>
</protein>
<geneLocation type="mitochondrion" evidence="1"/>
<evidence type="ECO:0000313" key="1">
    <source>
        <dbReference type="EMBL" id="KUM46129.1"/>
    </source>
</evidence>
<gene>
    <name evidence="1" type="ORF">ABT39_MTgene1935</name>
</gene>
<organism evidence="1">
    <name type="scientific">Picea glauca</name>
    <name type="common">White spruce</name>
    <name type="synonym">Pinus glauca</name>
    <dbReference type="NCBI Taxonomy" id="3330"/>
    <lineage>
        <taxon>Eukaryota</taxon>
        <taxon>Viridiplantae</taxon>
        <taxon>Streptophyta</taxon>
        <taxon>Embryophyta</taxon>
        <taxon>Tracheophyta</taxon>
        <taxon>Spermatophyta</taxon>
        <taxon>Pinopsida</taxon>
        <taxon>Pinidae</taxon>
        <taxon>Conifers I</taxon>
        <taxon>Pinales</taxon>
        <taxon>Pinaceae</taxon>
        <taxon>Picea</taxon>
    </lineage>
</organism>
<comment type="caution">
    <text evidence="1">The sequence shown here is derived from an EMBL/GenBank/DDBJ whole genome shotgun (WGS) entry which is preliminary data.</text>
</comment>
<proteinExistence type="predicted"/>
<accession>A0A101LVI1</accession>
<reference evidence="1" key="1">
    <citation type="journal article" date="2015" name="Genome Biol. Evol.">
        <title>Organellar Genomes of White Spruce (Picea glauca): Assembly and Annotation.</title>
        <authorList>
            <person name="Jackman S.D."/>
            <person name="Warren R.L."/>
            <person name="Gibb E.A."/>
            <person name="Vandervalk B.P."/>
            <person name="Mohamadi H."/>
            <person name="Chu J."/>
            <person name="Raymond A."/>
            <person name="Pleasance S."/>
            <person name="Coope R."/>
            <person name="Wildung M.R."/>
            <person name="Ritland C.E."/>
            <person name="Bousquet J."/>
            <person name="Jones S.J."/>
            <person name="Bohlmann J."/>
            <person name="Birol I."/>
        </authorList>
    </citation>
    <scope>NUCLEOTIDE SEQUENCE [LARGE SCALE GENOMIC DNA]</scope>
    <source>
        <tissue evidence="1">Flushing bud</tissue>
    </source>
</reference>
<name>A0A101LVI1_PICGL</name>
<dbReference type="AlphaFoldDB" id="A0A101LVI1"/>
<keyword evidence="1" id="KW-0496">Mitochondrion</keyword>
<sequence>MFLLIALLLLQVPLPPLPLALTPFPLPLLLVLLVLLVQPDLLNQQSRLDQDQNMNHRAKIGGRHLNNHTFHLDHDHQHLPITITKFIILPVIRPIIIGNNNY</sequence>
<dbReference type="EMBL" id="LKAM01000013">
    <property type="protein sequence ID" value="KUM46129.1"/>
    <property type="molecule type" value="Genomic_DNA"/>
</dbReference>